<dbReference type="Gene3D" id="3.90.78.10">
    <property type="entry name" value="UDP-N-acetylenolpyruvoylglucosamine reductase, C-terminal domain"/>
    <property type="match status" value="1"/>
</dbReference>
<evidence type="ECO:0000256" key="12">
    <source>
        <dbReference type="ARBA" id="ARBA00022960"/>
    </source>
</evidence>
<keyword evidence="10 19" id="KW-0274">FAD</keyword>
<dbReference type="Gene3D" id="3.30.465.10">
    <property type="match status" value="1"/>
</dbReference>
<keyword evidence="13 19" id="KW-0573">Peptidoglycan synthesis</keyword>
<evidence type="ECO:0000256" key="14">
    <source>
        <dbReference type="ARBA" id="ARBA00023002"/>
    </source>
</evidence>
<reference evidence="21" key="1">
    <citation type="submission" date="2019-02" db="EMBL/GenBank/DDBJ databases">
        <title>A novel Candidatus Liberibacter species associated with the New Zealand native fuchsia psyllid, Ctenarytaina fuchsiae.</title>
        <authorList>
            <person name="Thompson S.M."/>
            <person name="Jorgensen N."/>
            <person name="David C."/>
            <person name="Bulman S.R."/>
            <person name="Smith G.R."/>
        </authorList>
    </citation>
    <scope>NUCLEOTIDE SEQUENCE</scope>
    <source>
        <strain evidence="21">Oxford</strain>
    </source>
</reference>
<dbReference type="GO" id="GO:0051301">
    <property type="term" value="P:cell division"/>
    <property type="evidence" value="ECO:0007669"/>
    <property type="project" value="UniProtKB-KW"/>
</dbReference>
<dbReference type="Pfam" id="PF02873">
    <property type="entry name" value="MurB_C"/>
    <property type="match status" value="1"/>
</dbReference>
<dbReference type="InterPro" id="IPR011601">
    <property type="entry name" value="MurB_C"/>
</dbReference>
<dbReference type="EMBL" id="SEOL01000010">
    <property type="protein sequence ID" value="MBL0849314.1"/>
    <property type="molecule type" value="Genomic_DNA"/>
</dbReference>
<dbReference type="InterPro" id="IPR003170">
    <property type="entry name" value="MurB"/>
</dbReference>
<proteinExistence type="inferred from homology"/>
<dbReference type="Gene3D" id="3.30.43.10">
    <property type="entry name" value="Uridine Diphospho-n-acetylenolpyruvylglucosamine Reductase, domain 2"/>
    <property type="match status" value="1"/>
</dbReference>
<evidence type="ECO:0000256" key="16">
    <source>
        <dbReference type="ARBA" id="ARBA00023316"/>
    </source>
</evidence>
<evidence type="ECO:0000256" key="6">
    <source>
        <dbReference type="ARBA" id="ARBA00015188"/>
    </source>
</evidence>
<dbReference type="GO" id="GO:0071949">
    <property type="term" value="F:FAD binding"/>
    <property type="evidence" value="ECO:0007669"/>
    <property type="project" value="InterPro"/>
</dbReference>
<dbReference type="GO" id="GO:0005829">
    <property type="term" value="C:cytosol"/>
    <property type="evidence" value="ECO:0007669"/>
    <property type="project" value="TreeGrafter"/>
</dbReference>
<comment type="subcellular location">
    <subcellularLocation>
        <location evidence="3 19">Cytoplasm</location>
    </subcellularLocation>
</comment>
<evidence type="ECO:0000259" key="20">
    <source>
        <dbReference type="PROSITE" id="PS51387"/>
    </source>
</evidence>
<keyword evidence="11 19" id="KW-0521">NADP</keyword>
<dbReference type="GO" id="GO:0009252">
    <property type="term" value="P:peptidoglycan biosynthetic process"/>
    <property type="evidence" value="ECO:0007669"/>
    <property type="project" value="UniProtKB-UniRule"/>
</dbReference>
<keyword evidence="16 19" id="KW-0961">Cell wall biogenesis/degradation</keyword>
<feature type="active site" evidence="19">
    <location>
        <position position="180"/>
    </location>
</feature>
<dbReference type="GO" id="GO:0008360">
    <property type="term" value="P:regulation of cell shape"/>
    <property type="evidence" value="ECO:0007669"/>
    <property type="project" value="UniProtKB-KW"/>
</dbReference>
<evidence type="ECO:0000256" key="8">
    <source>
        <dbReference type="ARBA" id="ARBA00022618"/>
    </source>
</evidence>
<comment type="caution">
    <text evidence="21">The sequence shown here is derived from an EMBL/GenBank/DDBJ whole genome shotgun (WGS) entry which is preliminary data.</text>
</comment>
<dbReference type="NCBIfam" id="NF010480">
    <property type="entry name" value="PRK13905.1"/>
    <property type="match status" value="1"/>
</dbReference>
<comment type="similarity">
    <text evidence="19">Belongs to the MurB family.</text>
</comment>
<dbReference type="SUPFAM" id="SSF56176">
    <property type="entry name" value="FAD-binding/transporter-associated domain-like"/>
    <property type="match status" value="1"/>
</dbReference>
<sequence length="318" mass="35317">MIDGEIPHFLKNREIQLRGKFQKNFSMRKIAWFRAGGDAEMMFQPQDVDDLTAFLTLLPRSLPLTVVGLGSNLLVRDAGIKGMVLRLSHAGFGQAKVTNDFKIIAGASCSGKFLANLAVKHGIGGFHFFYGIPGSVGGAAYMNAGSNNYETAELVIEVHVMDRMGNKHVISRNDMGYGYRCSKLPQDMIITQVVFQGFPEKQNIIVSAMKDVMHHRETVQPTREKTGGSTFKNPVGYSAWKLIADSHCRGLVFGGAKISELHCNFMINMGNATGYELEYLGEKVRKKVFDTSGVLLEWEIRRMGEFLDHQIIKCASIT</sequence>
<evidence type="ECO:0000256" key="7">
    <source>
        <dbReference type="ARBA" id="ARBA00022490"/>
    </source>
</evidence>
<evidence type="ECO:0000256" key="2">
    <source>
        <dbReference type="ARBA" id="ARBA00003921"/>
    </source>
</evidence>
<dbReference type="InterPro" id="IPR016167">
    <property type="entry name" value="FAD-bd_PCMH_sub1"/>
</dbReference>
<keyword evidence="15 19" id="KW-0131">Cell cycle</keyword>
<dbReference type="InterPro" id="IPR006094">
    <property type="entry name" value="Oxid_FAD_bind_N"/>
</dbReference>
<comment type="function">
    <text evidence="2 19">Cell wall formation.</text>
</comment>
<evidence type="ECO:0000256" key="11">
    <source>
        <dbReference type="ARBA" id="ARBA00022857"/>
    </source>
</evidence>
<keyword evidence="14 19" id="KW-0560">Oxidoreductase</keyword>
<dbReference type="HAMAP" id="MF_00037">
    <property type="entry name" value="MurB"/>
    <property type="match status" value="1"/>
</dbReference>
<evidence type="ECO:0000256" key="10">
    <source>
        <dbReference type="ARBA" id="ARBA00022827"/>
    </source>
</evidence>
<dbReference type="Pfam" id="PF01565">
    <property type="entry name" value="FAD_binding_4"/>
    <property type="match status" value="1"/>
</dbReference>
<evidence type="ECO:0000256" key="9">
    <source>
        <dbReference type="ARBA" id="ARBA00022630"/>
    </source>
</evidence>
<evidence type="ECO:0000256" key="1">
    <source>
        <dbReference type="ARBA" id="ARBA00001974"/>
    </source>
</evidence>
<dbReference type="PANTHER" id="PTHR21071">
    <property type="entry name" value="UDP-N-ACETYLENOLPYRUVOYLGLUCOSAMINE REDUCTASE"/>
    <property type="match status" value="1"/>
</dbReference>
<feature type="active site" evidence="19">
    <location>
        <position position="299"/>
    </location>
</feature>
<comment type="catalytic activity">
    <reaction evidence="18 19">
        <text>UDP-N-acetyl-alpha-D-muramate + NADP(+) = UDP-N-acetyl-3-O-(1-carboxyvinyl)-alpha-D-glucosamine + NADPH + H(+)</text>
        <dbReference type="Rhea" id="RHEA:12248"/>
        <dbReference type="ChEBI" id="CHEBI:15378"/>
        <dbReference type="ChEBI" id="CHEBI:57783"/>
        <dbReference type="ChEBI" id="CHEBI:58349"/>
        <dbReference type="ChEBI" id="CHEBI:68483"/>
        <dbReference type="ChEBI" id="CHEBI:70757"/>
        <dbReference type="EC" id="1.3.1.98"/>
    </reaction>
</comment>
<keyword evidence="9 19" id="KW-0285">Flavoprotein</keyword>
<evidence type="ECO:0000313" key="21">
    <source>
        <dbReference type="EMBL" id="MBL0849314.1"/>
    </source>
</evidence>
<dbReference type="GO" id="GO:0071555">
    <property type="term" value="P:cell wall organization"/>
    <property type="evidence" value="ECO:0007669"/>
    <property type="project" value="UniProtKB-KW"/>
</dbReference>
<keyword evidence="8 19" id="KW-0132">Cell division</keyword>
<organism evidence="21 22">
    <name type="scientific">Candidatus Liberibacter ctenarytainae</name>
    <dbReference type="NCBI Taxonomy" id="2020335"/>
    <lineage>
        <taxon>Bacteria</taxon>
        <taxon>Pseudomonadati</taxon>
        <taxon>Pseudomonadota</taxon>
        <taxon>Alphaproteobacteria</taxon>
        <taxon>Hyphomicrobiales</taxon>
        <taxon>Rhizobiaceae</taxon>
        <taxon>Liberibacter</taxon>
    </lineage>
</organism>
<evidence type="ECO:0000256" key="13">
    <source>
        <dbReference type="ARBA" id="ARBA00022984"/>
    </source>
</evidence>
<name>A0A937DM74_9HYPH</name>
<dbReference type="AlphaFoldDB" id="A0A937DM74"/>
<feature type="domain" description="FAD-binding PCMH-type" evidence="20">
    <location>
        <begin position="34"/>
        <end position="200"/>
    </location>
</feature>
<evidence type="ECO:0000256" key="18">
    <source>
        <dbReference type="ARBA" id="ARBA00048914"/>
    </source>
</evidence>
<feature type="active site" description="Proton donor" evidence="19">
    <location>
        <position position="229"/>
    </location>
</feature>
<evidence type="ECO:0000313" key="22">
    <source>
        <dbReference type="Proteomes" id="UP000736856"/>
    </source>
</evidence>
<comment type="cofactor">
    <cofactor evidence="1 19">
        <name>FAD</name>
        <dbReference type="ChEBI" id="CHEBI:57692"/>
    </cofactor>
</comment>
<comment type="pathway">
    <text evidence="4 19">Cell wall biogenesis; peptidoglycan biosynthesis.</text>
</comment>
<protein>
    <recommendedName>
        <fullName evidence="6 19">UDP-N-acetylenolpyruvoylglucosamine reductase</fullName>
        <ecNumber evidence="5 19">1.3.1.98</ecNumber>
    </recommendedName>
    <alternativeName>
        <fullName evidence="17 19">UDP-N-acetylmuramate dehydrogenase</fullName>
    </alternativeName>
</protein>
<evidence type="ECO:0000256" key="3">
    <source>
        <dbReference type="ARBA" id="ARBA00004496"/>
    </source>
</evidence>
<dbReference type="Proteomes" id="UP000736856">
    <property type="component" value="Unassembled WGS sequence"/>
</dbReference>
<dbReference type="InterPro" id="IPR036635">
    <property type="entry name" value="MurB_C_sf"/>
</dbReference>
<keyword evidence="12 19" id="KW-0133">Cell shape</keyword>
<accession>A0A937DM74</accession>
<dbReference type="InterPro" id="IPR036318">
    <property type="entry name" value="FAD-bd_PCMH-like_sf"/>
</dbReference>
<evidence type="ECO:0000256" key="15">
    <source>
        <dbReference type="ARBA" id="ARBA00023306"/>
    </source>
</evidence>
<dbReference type="EC" id="1.3.1.98" evidence="5 19"/>
<keyword evidence="7 19" id="KW-0963">Cytoplasm</keyword>
<dbReference type="GO" id="GO:0008762">
    <property type="term" value="F:UDP-N-acetylmuramate dehydrogenase activity"/>
    <property type="evidence" value="ECO:0007669"/>
    <property type="project" value="UniProtKB-UniRule"/>
</dbReference>
<evidence type="ECO:0000256" key="17">
    <source>
        <dbReference type="ARBA" id="ARBA00031026"/>
    </source>
</evidence>
<dbReference type="SUPFAM" id="SSF56194">
    <property type="entry name" value="Uridine diphospho-N-Acetylenolpyruvylglucosamine reductase, MurB, C-terminal domain"/>
    <property type="match status" value="1"/>
</dbReference>
<evidence type="ECO:0000256" key="4">
    <source>
        <dbReference type="ARBA" id="ARBA00004752"/>
    </source>
</evidence>
<evidence type="ECO:0000256" key="19">
    <source>
        <dbReference type="HAMAP-Rule" id="MF_00037"/>
    </source>
</evidence>
<dbReference type="PROSITE" id="PS51387">
    <property type="entry name" value="FAD_PCMH"/>
    <property type="match status" value="1"/>
</dbReference>
<evidence type="ECO:0000256" key="5">
    <source>
        <dbReference type="ARBA" id="ARBA00012518"/>
    </source>
</evidence>
<dbReference type="InterPro" id="IPR016166">
    <property type="entry name" value="FAD-bd_PCMH"/>
</dbReference>
<dbReference type="PANTHER" id="PTHR21071:SF4">
    <property type="entry name" value="UDP-N-ACETYLENOLPYRUVOYLGLUCOSAMINE REDUCTASE"/>
    <property type="match status" value="1"/>
</dbReference>
<gene>
    <name evidence="19 21" type="primary">murB</name>
    <name evidence="21" type="ORF">EU981_04500</name>
</gene>
<dbReference type="NCBIfam" id="TIGR00179">
    <property type="entry name" value="murB"/>
    <property type="match status" value="1"/>
</dbReference>
<dbReference type="InterPro" id="IPR016169">
    <property type="entry name" value="FAD-bd_PCMH_sub2"/>
</dbReference>